<name>A0ABQ7L5F6_BRACM</name>
<dbReference type="PANTHER" id="PTHR33223:SF6">
    <property type="entry name" value="CCHC-TYPE DOMAIN-CONTAINING PROTEIN"/>
    <property type="match status" value="1"/>
</dbReference>
<protein>
    <recommendedName>
        <fullName evidence="2">Retrotransposon gag domain-containing protein</fullName>
    </recommendedName>
</protein>
<comment type="caution">
    <text evidence="3">The sequence shown here is derived from an EMBL/GenBank/DDBJ whole genome shotgun (WGS) entry which is preliminary data.</text>
</comment>
<feature type="domain" description="Retrotransposon gag" evidence="2">
    <location>
        <begin position="157"/>
        <end position="247"/>
    </location>
</feature>
<feature type="compositionally biased region" description="Pro residues" evidence="1">
    <location>
        <begin position="330"/>
        <end position="339"/>
    </location>
</feature>
<dbReference type="PANTHER" id="PTHR33223">
    <property type="entry name" value="CCHC-TYPE DOMAIN-CONTAINING PROTEIN"/>
    <property type="match status" value="1"/>
</dbReference>
<evidence type="ECO:0000256" key="1">
    <source>
        <dbReference type="SAM" id="MobiDB-lite"/>
    </source>
</evidence>
<organism evidence="3 4">
    <name type="scientific">Brassica rapa subsp. trilocularis</name>
    <dbReference type="NCBI Taxonomy" id="1813537"/>
    <lineage>
        <taxon>Eukaryota</taxon>
        <taxon>Viridiplantae</taxon>
        <taxon>Streptophyta</taxon>
        <taxon>Embryophyta</taxon>
        <taxon>Tracheophyta</taxon>
        <taxon>Spermatophyta</taxon>
        <taxon>Magnoliopsida</taxon>
        <taxon>eudicotyledons</taxon>
        <taxon>Gunneridae</taxon>
        <taxon>Pentapetalae</taxon>
        <taxon>rosids</taxon>
        <taxon>malvids</taxon>
        <taxon>Brassicales</taxon>
        <taxon>Brassicaceae</taxon>
        <taxon>Brassiceae</taxon>
        <taxon>Brassica</taxon>
    </lineage>
</organism>
<evidence type="ECO:0000313" key="3">
    <source>
        <dbReference type="EMBL" id="KAG5380481.1"/>
    </source>
</evidence>
<accession>A0ABQ7L5F6</accession>
<feature type="region of interest" description="Disordered" evidence="1">
    <location>
        <begin position="64"/>
        <end position="122"/>
    </location>
</feature>
<feature type="domain" description="Retrotransposon gag" evidence="2">
    <location>
        <begin position="639"/>
        <end position="729"/>
    </location>
</feature>
<dbReference type="Pfam" id="PF03732">
    <property type="entry name" value="Retrotrans_gag"/>
    <property type="match status" value="2"/>
</dbReference>
<feature type="region of interest" description="Disordered" evidence="1">
    <location>
        <begin position="322"/>
        <end position="380"/>
    </location>
</feature>
<keyword evidence="4" id="KW-1185">Reference proteome</keyword>
<evidence type="ECO:0000313" key="4">
    <source>
        <dbReference type="Proteomes" id="UP000823674"/>
    </source>
</evidence>
<dbReference type="InterPro" id="IPR005162">
    <property type="entry name" value="Retrotrans_gag_dom"/>
</dbReference>
<feature type="non-terminal residue" evidence="3">
    <location>
        <position position="1"/>
    </location>
</feature>
<gene>
    <name evidence="3" type="primary">A07g508020.1_BraROA</name>
    <name evidence="3" type="ORF">IGI04_028323</name>
</gene>
<feature type="region of interest" description="Disordered" evidence="1">
    <location>
        <begin position="546"/>
        <end position="604"/>
    </location>
</feature>
<feature type="compositionally biased region" description="Pro residues" evidence="1">
    <location>
        <begin position="554"/>
        <end position="563"/>
    </location>
</feature>
<proteinExistence type="predicted"/>
<reference evidence="3 4" key="1">
    <citation type="submission" date="2021-03" db="EMBL/GenBank/DDBJ databases">
        <authorList>
            <person name="King G.J."/>
            <person name="Bancroft I."/>
            <person name="Baten A."/>
            <person name="Bloomfield J."/>
            <person name="Borpatragohain P."/>
            <person name="He Z."/>
            <person name="Irish N."/>
            <person name="Irwin J."/>
            <person name="Liu K."/>
            <person name="Mauleon R.P."/>
            <person name="Moore J."/>
            <person name="Morris R."/>
            <person name="Ostergaard L."/>
            <person name="Wang B."/>
            <person name="Wells R."/>
        </authorList>
    </citation>
    <scope>NUCLEOTIDE SEQUENCE [LARGE SCALE GENOMIC DNA]</scope>
    <source>
        <strain evidence="3">R-o-18</strain>
        <tissue evidence="3">Leaf</tissue>
    </source>
</reference>
<feature type="compositionally biased region" description="Pro residues" evidence="1">
    <location>
        <begin position="72"/>
        <end position="81"/>
    </location>
</feature>
<sequence>SFSVLGSPTMVETRLQERSLTEQVDKIRSLHDLLAAELKSRADSLDLRFDRLEALMFHNASQLQATGKAPMDPGPSHPPTPISNTPHHTPNQPPDPPDTTGYFDRRDGRTPPPPTGLASRLSKIKFPSFDGTHLRDWISNCEQFFDIDGTAPEIKVRLASMHLTGKATQWHHNYMSTRFGIFPSWTEYIVAISSRFSELYDDPLAELVDLKQGSDSVVDFLDKFETARMRLVLPEAHALSIFLANLNRHLSLHTRQFESFSVLGSPTMVETRLQERSLTEQVDKIRSLHDLLAAELKSRADSLDLRFDRLEALMFHNASQLQATGKAPMDPGPSHPPTPISNTPHHTPNQPPDPPDTTGYFDRRDGRTPPPPTGLASRLSKIKFPSFDGTHLRDWISNCEQFFDIDGTAPEIKVRLASMHLTLYDDPLAELVDLKQGSDSVVDFLDKFETARMRLVLPEAHALSIFLANLNRHLSLHTCQFESFSVLGSPTMVETRLQERSLTEQVDKIRSLHDLLAAELKSRADSLDLRFDRLEALMFHNASQLQATGKAPMDPGPSHPPTPISNTPHHTPNQPPDPPDTTGYFDRRDGRTPPPPTGLASRLSKIKFPSFDGTHLRDWISNCEQFFDIDGTAPEIKVRLASMHLTGKATQWHHNYMSTRFGIFPSWTEYIVAISSRFSELYDDPLAELVDLKQGSDSVVDFLDKFETARMRLVLPEAHALSIFLANLNRHLSLHTCQSRKDRYAAGIITTPHPETLKAPLQP</sequence>
<evidence type="ECO:0000259" key="2">
    <source>
        <dbReference type="Pfam" id="PF03732"/>
    </source>
</evidence>
<dbReference type="Proteomes" id="UP000823674">
    <property type="component" value="Chromosome A07"/>
</dbReference>
<dbReference type="EMBL" id="JADBGQ010000009">
    <property type="protein sequence ID" value="KAG5380481.1"/>
    <property type="molecule type" value="Genomic_DNA"/>
</dbReference>